<evidence type="ECO:0000313" key="3">
    <source>
        <dbReference type="EMBL" id="KAH3789297.1"/>
    </source>
</evidence>
<dbReference type="PANTHER" id="PTHR12276">
    <property type="entry name" value="EPSIN/ENT-RELATED"/>
    <property type="match status" value="1"/>
</dbReference>
<organism evidence="3 4">
    <name type="scientific">Dreissena polymorpha</name>
    <name type="common">Zebra mussel</name>
    <name type="synonym">Mytilus polymorpha</name>
    <dbReference type="NCBI Taxonomy" id="45954"/>
    <lineage>
        <taxon>Eukaryota</taxon>
        <taxon>Metazoa</taxon>
        <taxon>Spiralia</taxon>
        <taxon>Lophotrochozoa</taxon>
        <taxon>Mollusca</taxon>
        <taxon>Bivalvia</taxon>
        <taxon>Autobranchia</taxon>
        <taxon>Heteroconchia</taxon>
        <taxon>Euheterodonta</taxon>
        <taxon>Imparidentia</taxon>
        <taxon>Neoheterodontei</taxon>
        <taxon>Myida</taxon>
        <taxon>Dreissenoidea</taxon>
        <taxon>Dreissenidae</taxon>
        <taxon>Dreissena</taxon>
    </lineage>
</organism>
<feature type="compositionally biased region" description="Basic and acidic residues" evidence="1">
    <location>
        <begin position="257"/>
        <end position="279"/>
    </location>
</feature>
<dbReference type="OrthoDB" id="4033880at2759"/>
<gene>
    <name evidence="3" type="ORF">DPMN_167472</name>
</gene>
<protein>
    <recommendedName>
        <fullName evidence="2">ENTH domain-containing protein</fullName>
    </recommendedName>
</protein>
<proteinExistence type="predicted"/>
<feature type="compositionally biased region" description="Basic and acidic residues" evidence="1">
    <location>
        <begin position="170"/>
        <end position="193"/>
    </location>
</feature>
<dbReference type="GO" id="GO:0005768">
    <property type="term" value="C:endosome"/>
    <property type="evidence" value="ECO:0007669"/>
    <property type="project" value="TreeGrafter"/>
</dbReference>
<name>A0A9D4EZY4_DREPO</name>
<dbReference type="GO" id="GO:0030276">
    <property type="term" value="F:clathrin binding"/>
    <property type="evidence" value="ECO:0007669"/>
    <property type="project" value="TreeGrafter"/>
</dbReference>
<evidence type="ECO:0000313" key="4">
    <source>
        <dbReference type="Proteomes" id="UP000828390"/>
    </source>
</evidence>
<evidence type="ECO:0000256" key="1">
    <source>
        <dbReference type="SAM" id="MobiDB-lite"/>
    </source>
</evidence>
<accession>A0A9D4EZY4</accession>
<dbReference type="CDD" id="cd16989">
    <property type="entry name" value="ENTH_EpsinR"/>
    <property type="match status" value="1"/>
</dbReference>
<feature type="region of interest" description="Disordered" evidence="1">
    <location>
        <begin position="237"/>
        <end position="321"/>
    </location>
</feature>
<feature type="region of interest" description="Disordered" evidence="1">
    <location>
        <begin position="595"/>
        <end position="616"/>
    </location>
</feature>
<dbReference type="InterPro" id="IPR008942">
    <property type="entry name" value="ENTH_VHS"/>
</dbReference>
<feature type="compositionally biased region" description="Polar residues" evidence="1">
    <location>
        <begin position="596"/>
        <end position="609"/>
    </location>
</feature>
<reference evidence="3" key="1">
    <citation type="journal article" date="2019" name="bioRxiv">
        <title>The Genome of the Zebra Mussel, Dreissena polymorpha: A Resource for Invasive Species Research.</title>
        <authorList>
            <person name="McCartney M.A."/>
            <person name="Auch B."/>
            <person name="Kono T."/>
            <person name="Mallez S."/>
            <person name="Zhang Y."/>
            <person name="Obille A."/>
            <person name="Becker A."/>
            <person name="Abrahante J.E."/>
            <person name="Garbe J."/>
            <person name="Badalamenti J.P."/>
            <person name="Herman A."/>
            <person name="Mangelson H."/>
            <person name="Liachko I."/>
            <person name="Sullivan S."/>
            <person name="Sone E.D."/>
            <person name="Koren S."/>
            <person name="Silverstein K.A.T."/>
            <person name="Beckman K.B."/>
            <person name="Gohl D.M."/>
        </authorList>
    </citation>
    <scope>NUCLEOTIDE SEQUENCE</scope>
    <source>
        <strain evidence="3">Duluth1</strain>
        <tissue evidence="3">Whole animal</tissue>
    </source>
</reference>
<dbReference type="SMART" id="SM00273">
    <property type="entry name" value="ENTH"/>
    <property type="match status" value="1"/>
</dbReference>
<feature type="compositionally biased region" description="Polar residues" evidence="1">
    <location>
        <begin position="366"/>
        <end position="377"/>
    </location>
</feature>
<dbReference type="GO" id="GO:0005886">
    <property type="term" value="C:plasma membrane"/>
    <property type="evidence" value="ECO:0007669"/>
    <property type="project" value="TreeGrafter"/>
</dbReference>
<dbReference type="FunFam" id="1.25.40.90:FF:000006">
    <property type="entry name" value="Clathrin interactor 1"/>
    <property type="match status" value="1"/>
</dbReference>
<dbReference type="PROSITE" id="PS50942">
    <property type="entry name" value="ENTH"/>
    <property type="match status" value="1"/>
</dbReference>
<dbReference type="Proteomes" id="UP000828390">
    <property type="component" value="Unassembled WGS sequence"/>
</dbReference>
<sequence>MHKIREITEKVTNVVMNYSEVETKVREATNDDAWGPHGSICSEIAQYTFTYEHFPEVMGMLWKRMFHENKKSWRRTYKSLTLLMYLIRNGSERVVTGAREHLYDLRGLENYTFTDEHGKDQGLNVRHKVKEIVELIQNDDKLRDERKKAKKNKDKFTGMSGDLASSRSSYSDRYDEAPRKNTESHLGEIDDWNDGKKSVVDEAVDKGKDIWNRIRGIAGPDETVDYSGNADKRGHDVIGFSDEVDNNQRNNDDDFDFKDNIEEYTRHEKTETTKTEKITSAKRRTPAKIDLGAAASQLGKDSDTKSVSSSASKSTIDTGPSLIDMGLASGSGSNSVADFADFQSAGNEFNPRGQKVDDFADFSGASFPSPTHQQQNGGFADFSSLSSSQTQQKTNASNSSDLFDVFSSGNAPMQSTVPIHNMYHTNNMASMNNQGFMGNMASPNMGMMGNQPGMMSSQVGMMSSQPNMMPSNAAMMGHSNMMSSQPKMMFSQPQMMSGQPQMMSSQPQMMSSQPQMMSPNMMGMQQPMGQPMMPQQGMMGNMGMMGNQPTSAPGMMGMMQPNQAMQQNQNAGKNTWATDAGKVNISLDALSPAGKFQQQNKPSMNQLSGQKPGMAPAAGQPMMGNLMTGMANMNMAGQPQMMSGGMAMGMHNMGAMGMQGTMMSPGGGAVRMQATVNMQNTMVGASSFQKRTDNAFSAFGSMK</sequence>
<dbReference type="GO" id="GO:0005543">
    <property type="term" value="F:phospholipid binding"/>
    <property type="evidence" value="ECO:0007669"/>
    <property type="project" value="TreeGrafter"/>
</dbReference>
<feature type="region of interest" description="Disordered" evidence="1">
    <location>
        <begin position="145"/>
        <end position="193"/>
    </location>
</feature>
<feature type="compositionally biased region" description="Low complexity" evidence="1">
    <location>
        <begin position="383"/>
        <end position="392"/>
    </location>
</feature>
<feature type="domain" description="ENTH" evidence="2">
    <location>
        <begin position="13"/>
        <end position="146"/>
    </location>
</feature>
<feature type="region of interest" description="Disordered" evidence="1">
    <location>
        <begin position="495"/>
        <end position="514"/>
    </location>
</feature>
<keyword evidence="4" id="KW-1185">Reference proteome</keyword>
<reference evidence="3" key="2">
    <citation type="submission" date="2020-11" db="EMBL/GenBank/DDBJ databases">
        <authorList>
            <person name="McCartney M.A."/>
            <person name="Auch B."/>
            <person name="Kono T."/>
            <person name="Mallez S."/>
            <person name="Becker A."/>
            <person name="Gohl D.M."/>
            <person name="Silverstein K.A.T."/>
            <person name="Koren S."/>
            <person name="Bechman K.B."/>
            <person name="Herman A."/>
            <person name="Abrahante J.E."/>
            <person name="Garbe J."/>
        </authorList>
    </citation>
    <scope>NUCLEOTIDE SEQUENCE</scope>
    <source>
        <strain evidence="3">Duluth1</strain>
        <tissue evidence="3">Whole animal</tissue>
    </source>
</reference>
<dbReference type="PANTHER" id="PTHR12276:SF45">
    <property type="entry name" value="CLATHRIN INTERACTOR 1"/>
    <property type="match status" value="1"/>
</dbReference>
<dbReference type="Gene3D" id="1.25.40.90">
    <property type="match status" value="1"/>
</dbReference>
<feature type="region of interest" description="Disordered" evidence="1">
    <location>
        <begin position="348"/>
        <end position="401"/>
    </location>
</feature>
<dbReference type="InterPro" id="IPR013809">
    <property type="entry name" value="ENTH"/>
</dbReference>
<comment type="caution">
    <text evidence="3">The sequence shown here is derived from an EMBL/GenBank/DDBJ whole genome shotgun (WGS) entry which is preliminary data.</text>
</comment>
<dbReference type="EMBL" id="JAIWYP010000008">
    <property type="protein sequence ID" value="KAH3789297.1"/>
    <property type="molecule type" value="Genomic_DNA"/>
</dbReference>
<dbReference type="AlphaFoldDB" id="A0A9D4EZY4"/>
<dbReference type="GO" id="GO:0006897">
    <property type="term" value="P:endocytosis"/>
    <property type="evidence" value="ECO:0007669"/>
    <property type="project" value="TreeGrafter"/>
</dbReference>
<dbReference type="Pfam" id="PF01417">
    <property type="entry name" value="ENTH"/>
    <property type="match status" value="1"/>
</dbReference>
<evidence type="ECO:0000259" key="2">
    <source>
        <dbReference type="PROSITE" id="PS50942"/>
    </source>
</evidence>
<dbReference type="GO" id="GO:0030125">
    <property type="term" value="C:clathrin vesicle coat"/>
    <property type="evidence" value="ECO:0007669"/>
    <property type="project" value="TreeGrafter"/>
</dbReference>
<feature type="compositionally biased region" description="Low complexity" evidence="1">
    <location>
        <begin position="305"/>
        <end position="318"/>
    </location>
</feature>
<dbReference type="SUPFAM" id="SSF48464">
    <property type="entry name" value="ENTH/VHS domain"/>
    <property type="match status" value="1"/>
</dbReference>